<reference evidence="2 3" key="1">
    <citation type="journal article" date="2018" name="J. Microbiol.">
        <title>Bacillus spongiae sp. nov., isolated from sponge of Jeju Island.</title>
        <authorList>
            <person name="Lee G.E."/>
            <person name="Im W.T."/>
            <person name="Park J.S."/>
        </authorList>
    </citation>
    <scope>NUCLEOTIDE SEQUENCE [LARGE SCALE GENOMIC DNA]</scope>
    <source>
        <strain evidence="2 3">135PIL107-10</strain>
    </source>
</reference>
<proteinExistence type="predicted"/>
<dbReference type="RefSeq" id="WP_336588130.1">
    <property type="nucleotide sequence ID" value="NZ_JBBAXC010000015.1"/>
</dbReference>
<evidence type="ECO:0000313" key="2">
    <source>
        <dbReference type="EMBL" id="MEI5908682.1"/>
    </source>
</evidence>
<dbReference type="EMBL" id="JBBAXC010000015">
    <property type="protein sequence ID" value="MEI5908682.1"/>
    <property type="molecule type" value="Genomic_DNA"/>
</dbReference>
<gene>
    <name evidence="2" type="ORF">WAK64_16665</name>
</gene>
<protein>
    <recommendedName>
        <fullName evidence="4">Peptidase M3A/M3B catalytic domain-containing protein</fullName>
    </recommendedName>
</protein>
<feature type="coiled-coil region" evidence="1">
    <location>
        <begin position="18"/>
        <end position="78"/>
    </location>
</feature>
<dbReference type="Gene3D" id="1.10.1370.30">
    <property type="match status" value="2"/>
</dbReference>
<evidence type="ECO:0000313" key="3">
    <source>
        <dbReference type="Proteomes" id="UP001312865"/>
    </source>
</evidence>
<dbReference type="SUPFAM" id="SSF55486">
    <property type="entry name" value="Metalloproteases ('zincins'), catalytic domain"/>
    <property type="match status" value="1"/>
</dbReference>
<name>A0ABU8HHN9_9BACI</name>
<evidence type="ECO:0008006" key="4">
    <source>
        <dbReference type="Google" id="ProtNLM"/>
    </source>
</evidence>
<evidence type="ECO:0000256" key="1">
    <source>
        <dbReference type="SAM" id="Coils"/>
    </source>
</evidence>
<comment type="caution">
    <text evidence="2">The sequence shown here is derived from an EMBL/GenBank/DDBJ whole genome shotgun (WGS) entry which is preliminary data.</text>
</comment>
<dbReference type="Proteomes" id="UP001312865">
    <property type="component" value="Unassembled WGS sequence"/>
</dbReference>
<organism evidence="2 3">
    <name type="scientific">Bacillus spongiae</name>
    <dbReference type="NCBI Taxonomy" id="2683610"/>
    <lineage>
        <taxon>Bacteria</taxon>
        <taxon>Bacillati</taxon>
        <taxon>Bacillota</taxon>
        <taxon>Bacilli</taxon>
        <taxon>Bacillales</taxon>
        <taxon>Bacillaceae</taxon>
        <taxon>Bacillus</taxon>
    </lineage>
</organism>
<accession>A0ABU8HHN9</accession>
<keyword evidence="1" id="KW-0175">Coiled coil</keyword>
<keyword evidence="3" id="KW-1185">Reference proteome</keyword>
<sequence>MEINFTRLLHIRERNDWKKAYDEEILKLDQLYQEEERLYYEMYAEGKESTRLDEILEIKNMLMTNEQLKENILSWQETMKDDPIWFRRLEVFLSQMIKDSLDSHPELVKIQQSLQKRLLESTFFLDGEEYNISRAHSTMIDSPDRELRHKLLSKSKEIGERNEELFRTLIVMRNKLARDLGFNHYYEFRCSLKEIDYEMYLSEMNEFLKNTRSSSSSWNHRIKEKFGWEALQYYDLYFTAFNFHQIQSEEFTAERMYDVLKDVLNSLDISIEQIPVTIQSLEIPYGGFCTNINPEEIKVVVGKRDSFSAFVTGIHEMGHAIDGYYSSYQFPELYRFHSSIAAESIAELFQTISYDKEFLKNNFKLQEEDYAQIEGANQLMNLLMVKMNYYHSLVEYKMYLNPEQNFQELANKCYEDVFGYQGDTFHPASEMFYIEYPIFFQDYNFALASRDMIRQYFHIESLYKETEVFEKLLEILIKPNQLFSWKQRVEKVCDRQHTFGYLAKSLSKIESETSDK</sequence>